<accession>A0A1I7G751</accession>
<evidence type="ECO:0000256" key="1">
    <source>
        <dbReference type="SAM" id="MobiDB-lite"/>
    </source>
</evidence>
<dbReference type="RefSeq" id="WP_093024451.1">
    <property type="nucleotide sequence ID" value="NZ_FPBK01000003.1"/>
</dbReference>
<gene>
    <name evidence="3" type="ORF">SAMN05216480_103250</name>
</gene>
<keyword evidence="4" id="KW-1185">Reference proteome</keyword>
<evidence type="ECO:0000313" key="4">
    <source>
        <dbReference type="Proteomes" id="UP000199138"/>
    </source>
</evidence>
<reference evidence="3 4" key="1">
    <citation type="submission" date="2016-10" db="EMBL/GenBank/DDBJ databases">
        <authorList>
            <person name="de Groot N.N."/>
        </authorList>
    </citation>
    <scope>NUCLEOTIDE SEQUENCE [LARGE SCALE GENOMIC DNA]</scope>
    <source>
        <strain evidence="3 4">CGMCC 1.12333</strain>
    </source>
</reference>
<dbReference type="EMBL" id="FPBK01000003">
    <property type="protein sequence ID" value="SFU44181.1"/>
    <property type="molecule type" value="Genomic_DNA"/>
</dbReference>
<evidence type="ECO:0008006" key="5">
    <source>
        <dbReference type="Google" id="ProtNLM"/>
    </source>
</evidence>
<organism evidence="3 4">
    <name type="scientific">Pustulibacterium marinum</name>
    <dbReference type="NCBI Taxonomy" id="1224947"/>
    <lineage>
        <taxon>Bacteria</taxon>
        <taxon>Pseudomonadati</taxon>
        <taxon>Bacteroidota</taxon>
        <taxon>Flavobacteriia</taxon>
        <taxon>Flavobacteriales</taxon>
        <taxon>Flavobacteriaceae</taxon>
        <taxon>Pustulibacterium</taxon>
    </lineage>
</organism>
<keyword evidence="2" id="KW-0732">Signal</keyword>
<dbReference type="Proteomes" id="UP000199138">
    <property type="component" value="Unassembled WGS sequence"/>
</dbReference>
<evidence type="ECO:0000256" key="2">
    <source>
        <dbReference type="SAM" id="SignalP"/>
    </source>
</evidence>
<feature type="signal peptide" evidence="2">
    <location>
        <begin position="1"/>
        <end position="18"/>
    </location>
</feature>
<name>A0A1I7G751_9FLAO</name>
<evidence type="ECO:0000313" key="3">
    <source>
        <dbReference type="EMBL" id="SFU44181.1"/>
    </source>
</evidence>
<dbReference type="AlphaFoldDB" id="A0A1I7G751"/>
<proteinExistence type="predicted"/>
<protein>
    <recommendedName>
        <fullName evidence="5">MetA-pathway of phenol degradation</fullName>
    </recommendedName>
</protein>
<feature type="region of interest" description="Disordered" evidence="1">
    <location>
        <begin position="28"/>
        <end position="51"/>
    </location>
</feature>
<feature type="chain" id="PRO_5011717233" description="MetA-pathway of phenol degradation" evidence="2">
    <location>
        <begin position="19"/>
        <end position="281"/>
    </location>
</feature>
<dbReference type="OrthoDB" id="1323375at2"/>
<sequence>MKNIFTLLFLVCSLSIFAQDGKLGKAKAGLSSSSSSSSSSKSSNNDDESDDDGEINAMMVEAFAQVFYYVGIKSLFGNVERTDLNIYPYYQGYPGEYITEQNDYVEGWEEELGTSYSYAYKKSDLKAQLNYFSAYGVNGFQANIDFRMLYFLGLNASYSGFYENNLGNTNQLDVASLMLNFYRIRTKYVTMWWGIGATRVGGGVDTAGVGYNLGMNIFPVRPLSLYMLWKQSAINQSSVDEFRLQAKYHLKRSSVFIGWHYNEIGGVNLGGVGFGLEYIIN</sequence>
<feature type="compositionally biased region" description="Low complexity" evidence="1">
    <location>
        <begin position="28"/>
        <end position="43"/>
    </location>
</feature>